<dbReference type="Gramene" id="TraesCAD_scaffold_089926_01G000200.1">
    <property type="protein sequence ID" value="TraesCAD_scaffold_089926_01G000200.1"/>
    <property type="gene ID" value="TraesCAD_scaffold_089926_01G000200"/>
</dbReference>
<evidence type="ECO:0000313" key="2">
    <source>
        <dbReference type="EnsemblPlants" id="TraesCS1A02G400100.1.cds1"/>
    </source>
</evidence>
<feature type="region of interest" description="Disordered" evidence="1">
    <location>
        <begin position="55"/>
        <end position="89"/>
    </location>
</feature>
<dbReference type="AlphaFoldDB" id="A0A3B5Y686"/>
<dbReference type="Gramene" id="TraesCS1A02G400100.1">
    <property type="protein sequence ID" value="TraesCS1A02G400100.1.cds1"/>
    <property type="gene ID" value="TraesCS1A02G400100"/>
</dbReference>
<dbReference type="Proteomes" id="UP000019116">
    <property type="component" value="Chromosome 1A"/>
</dbReference>
<accession>A0A3B5Y686</accession>
<dbReference type="Gramene" id="TraesCLE_scaffold_086093_01G000200.1">
    <property type="protein sequence ID" value="TraesCLE_scaffold_086093_01G000200.1"/>
    <property type="gene ID" value="TraesCLE_scaffold_086093_01G000200"/>
</dbReference>
<dbReference type="Gramene" id="TraesCS1A03G0975400.1">
    <property type="protein sequence ID" value="TraesCS1A03G0975400.1.CDS1"/>
    <property type="gene ID" value="TraesCS1A03G0975400"/>
</dbReference>
<reference evidence="2" key="1">
    <citation type="submission" date="2018-08" db="EMBL/GenBank/DDBJ databases">
        <authorList>
            <person name="Rossello M."/>
        </authorList>
    </citation>
    <scope>NUCLEOTIDE SEQUENCE [LARGE SCALE GENOMIC DNA]</scope>
    <source>
        <strain evidence="2">cv. Chinese Spring</strain>
    </source>
</reference>
<keyword evidence="3" id="KW-1185">Reference proteome</keyword>
<evidence type="ECO:0000313" key="3">
    <source>
        <dbReference type="Proteomes" id="UP000019116"/>
    </source>
</evidence>
<organism evidence="2">
    <name type="scientific">Triticum aestivum</name>
    <name type="common">Wheat</name>
    <dbReference type="NCBI Taxonomy" id="4565"/>
    <lineage>
        <taxon>Eukaryota</taxon>
        <taxon>Viridiplantae</taxon>
        <taxon>Streptophyta</taxon>
        <taxon>Embryophyta</taxon>
        <taxon>Tracheophyta</taxon>
        <taxon>Spermatophyta</taxon>
        <taxon>Magnoliopsida</taxon>
        <taxon>Liliopsida</taxon>
        <taxon>Poales</taxon>
        <taxon>Poaceae</taxon>
        <taxon>BOP clade</taxon>
        <taxon>Pooideae</taxon>
        <taxon>Triticodae</taxon>
        <taxon>Triticeae</taxon>
        <taxon>Triticinae</taxon>
        <taxon>Triticum</taxon>
    </lineage>
</organism>
<dbReference type="Gramene" id="TraesROB_scaffold_084976_01G000200.1">
    <property type="protein sequence ID" value="TraesROB_scaffold_084976_01G000200.1"/>
    <property type="gene ID" value="TraesROB_scaffold_084976_01G000200"/>
</dbReference>
<evidence type="ECO:0000256" key="1">
    <source>
        <dbReference type="SAM" id="MobiDB-lite"/>
    </source>
</evidence>
<dbReference type="EnsemblPlants" id="TraesCS1A02G400100.1">
    <property type="protein sequence ID" value="TraesCS1A02G400100.1.cds1"/>
    <property type="gene ID" value="TraesCS1A02G400100"/>
</dbReference>
<name>A0A3B5Y686_WHEAT</name>
<proteinExistence type="predicted"/>
<protein>
    <submittedName>
        <fullName evidence="2">Uncharacterized protein</fullName>
    </submittedName>
</protein>
<reference evidence="2" key="2">
    <citation type="submission" date="2018-10" db="UniProtKB">
        <authorList>
            <consortium name="EnsemblPlants"/>
        </authorList>
    </citation>
    <scope>IDENTIFICATION</scope>
</reference>
<sequence>MPGYLTALRESENMPQPPPLVQEYIQVAPGAVHPEDPKDFPGYHAALEDSMAAPAVPVVPLDDSSTSSDDSDNGDDLYDEADFGGVEDE</sequence>
<feature type="compositionally biased region" description="Acidic residues" evidence="1">
    <location>
        <begin position="69"/>
        <end position="89"/>
    </location>
</feature>